<evidence type="ECO:0000256" key="2">
    <source>
        <dbReference type="ARBA" id="ARBA00022475"/>
    </source>
</evidence>
<feature type="transmembrane region" description="Helical" evidence="10">
    <location>
        <begin position="15"/>
        <end position="35"/>
    </location>
</feature>
<sequence length="234" mass="26013">MELNVFTMFLEAGPTIKAVILLLLVMSLYSWFIVFQKEILYRKVRQASEEFKEQFWKCRNLAEAHKTAKQAELAPEAMIFRAAYQELQKLNKAQGGELRLEQRLAGMEPLKRAAGKARDGEIAQLASSLPFLASTGSASPFIGLFGTVWGIMTAFHEIGVRGSASLAVVAPGISEALVVTAMGLAVAIPAVVFYNYYTNRLAQIEDNSQAFVTDFINLIERDFLTRPRGTEKQE</sequence>
<dbReference type="STRING" id="589865.DaAHT2_0886"/>
<evidence type="ECO:0000256" key="5">
    <source>
        <dbReference type="ARBA" id="ARBA00022692"/>
    </source>
</evidence>
<keyword evidence="9" id="KW-0653">Protein transport</keyword>
<keyword evidence="5 10" id="KW-0812">Transmembrane</keyword>
<dbReference type="EMBL" id="CP001940">
    <property type="protein sequence ID" value="ADH85590.1"/>
    <property type="molecule type" value="Genomic_DNA"/>
</dbReference>
<organism evidence="12 13">
    <name type="scientific">Desulfurivibrio alkaliphilus (strain DSM 19089 / UNIQEM U267 / AHT2)</name>
    <dbReference type="NCBI Taxonomy" id="589865"/>
    <lineage>
        <taxon>Bacteria</taxon>
        <taxon>Pseudomonadati</taxon>
        <taxon>Thermodesulfobacteriota</taxon>
        <taxon>Desulfobulbia</taxon>
        <taxon>Desulfobulbales</taxon>
        <taxon>Desulfobulbaceae</taxon>
        <taxon>Desulfurivibrio</taxon>
    </lineage>
</organism>
<keyword evidence="6 10" id="KW-1133">Transmembrane helix</keyword>
<protein>
    <submittedName>
        <fullName evidence="12">Protein TolQ</fullName>
    </submittedName>
</protein>
<evidence type="ECO:0000256" key="6">
    <source>
        <dbReference type="ARBA" id="ARBA00022989"/>
    </source>
</evidence>
<dbReference type="GO" id="GO:0005886">
    <property type="term" value="C:plasma membrane"/>
    <property type="evidence" value="ECO:0007669"/>
    <property type="project" value="UniProtKB-SubCell"/>
</dbReference>
<dbReference type="InParanoid" id="D6Z215"/>
<dbReference type="GO" id="GO:0051301">
    <property type="term" value="P:cell division"/>
    <property type="evidence" value="ECO:0007669"/>
    <property type="project" value="UniProtKB-KW"/>
</dbReference>
<feature type="transmembrane region" description="Helical" evidence="10">
    <location>
        <begin position="131"/>
        <end position="156"/>
    </location>
</feature>
<reference evidence="13" key="1">
    <citation type="submission" date="2010-02" db="EMBL/GenBank/DDBJ databases">
        <title>Complete sequence of Desulfurivibrio alkaliphilus AHT2.</title>
        <authorList>
            <consortium name="US DOE Joint Genome Institute"/>
            <person name="Pitluck S."/>
            <person name="Chertkov O."/>
            <person name="Detter J.C."/>
            <person name="Han C."/>
            <person name="Tapia R."/>
            <person name="Larimer F."/>
            <person name="Land M."/>
            <person name="Hauser L."/>
            <person name="Kyrpides N."/>
            <person name="Mikhailova N."/>
            <person name="Sorokin D.Y."/>
            <person name="Muyzer G."/>
            <person name="Woyke T."/>
        </authorList>
    </citation>
    <scope>NUCLEOTIDE SEQUENCE [LARGE SCALE GENOMIC DNA]</scope>
    <source>
        <strain evidence="13">DSM 19089 / UNIQEM U267 / AHT2</strain>
    </source>
</reference>
<accession>D6Z215</accession>
<evidence type="ECO:0000259" key="11">
    <source>
        <dbReference type="Pfam" id="PF01618"/>
    </source>
</evidence>
<evidence type="ECO:0000313" key="12">
    <source>
        <dbReference type="EMBL" id="ADH85590.1"/>
    </source>
</evidence>
<feature type="transmembrane region" description="Helical" evidence="10">
    <location>
        <begin position="176"/>
        <end position="197"/>
    </location>
</feature>
<dbReference type="PANTHER" id="PTHR30625">
    <property type="entry name" value="PROTEIN TOLQ"/>
    <property type="match status" value="1"/>
</dbReference>
<dbReference type="GO" id="GO:0043213">
    <property type="term" value="P:bacteriocin transport"/>
    <property type="evidence" value="ECO:0007669"/>
    <property type="project" value="InterPro"/>
</dbReference>
<dbReference type="InterPro" id="IPR002898">
    <property type="entry name" value="MotA_ExbB_proton_chnl"/>
</dbReference>
<dbReference type="HOGENOM" id="CLU_053325_2_2_7"/>
<name>D6Z215_DESAT</name>
<dbReference type="NCBIfam" id="TIGR02796">
    <property type="entry name" value="tolQ"/>
    <property type="match status" value="1"/>
</dbReference>
<keyword evidence="2" id="KW-1003">Cell membrane</keyword>
<dbReference type="PANTHER" id="PTHR30625:SF3">
    <property type="entry name" value="TOL-PAL SYSTEM PROTEIN TOLQ"/>
    <property type="match status" value="1"/>
</dbReference>
<keyword evidence="4" id="KW-0132">Cell division</keyword>
<keyword evidence="7 10" id="KW-0472">Membrane</keyword>
<evidence type="ECO:0000313" key="13">
    <source>
        <dbReference type="Proteomes" id="UP000001508"/>
    </source>
</evidence>
<evidence type="ECO:0000256" key="10">
    <source>
        <dbReference type="SAM" id="Phobius"/>
    </source>
</evidence>
<keyword evidence="13" id="KW-1185">Reference proteome</keyword>
<proteinExistence type="inferred from homology"/>
<keyword evidence="8" id="KW-0131">Cell cycle</keyword>
<dbReference type="InterPro" id="IPR014163">
    <property type="entry name" value="Tol-Pal_TolQ"/>
</dbReference>
<evidence type="ECO:0000256" key="3">
    <source>
        <dbReference type="ARBA" id="ARBA00022519"/>
    </source>
</evidence>
<dbReference type="eggNOG" id="COG0811">
    <property type="taxonomic scope" value="Bacteria"/>
</dbReference>
<evidence type="ECO:0000256" key="8">
    <source>
        <dbReference type="ARBA" id="ARBA00023306"/>
    </source>
</evidence>
<evidence type="ECO:0000256" key="9">
    <source>
        <dbReference type="RuleBase" id="RU004057"/>
    </source>
</evidence>
<dbReference type="KEGG" id="dak:DaAHT2_0886"/>
<evidence type="ECO:0000256" key="4">
    <source>
        <dbReference type="ARBA" id="ARBA00022618"/>
    </source>
</evidence>
<gene>
    <name evidence="12" type="ordered locus">DaAHT2_0886</name>
</gene>
<feature type="domain" description="MotA/TolQ/ExbB proton channel" evidence="11">
    <location>
        <begin position="75"/>
        <end position="207"/>
    </location>
</feature>
<comment type="similarity">
    <text evidence="9">Belongs to the exbB/tolQ family.</text>
</comment>
<dbReference type="RefSeq" id="WP_013163120.1">
    <property type="nucleotide sequence ID" value="NC_014216.1"/>
</dbReference>
<dbReference type="FunCoup" id="D6Z215">
    <property type="interactions" value="261"/>
</dbReference>
<dbReference type="AlphaFoldDB" id="D6Z215"/>
<dbReference type="Pfam" id="PF01618">
    <property type="entry name" value="MotA_ExbB"/>
    <property type="match status" value="1"/>
</dbReference>
<comment type="subcellular location">
    <subcellularLocation>
        <location evidence="1">Cell membrane</location>
        <topology evidence="1">Multi-pass membrane protein</topology>
    </subcellularLocation>
    <subcellularLocation>
        <location evidence="9">Membrane</location>
        <topology evidence="9">Multi-pass membrane protein</topology>
    </subcellularLocation>
</comment>
<dbReference type="InterPro" id="IPR050790">
    <property type="entry name" value="ExbB/TolQ_transport"/>
</dbReference>
<evidence type="ECO:0000256" key="1">
    <source>
        <dbReference type="ARBA" id="ARBA00004651"/>
    </source>
</evidence>
<dbReference type="Proteomes" id="UP000001508">
    <property type="component" value="Chromosome"/>
</dbReference>
<dbReference type="OrthoDB" id="9805133at2"/>
<evidence type="ECO:0000256" key="7">
    <source>
        <dbReference type="ARBA" id="ARBA00023136"/>
    </source>
</evidence>
<keyword evidence="9" id="KW-0813">Transport</keyword>
<keyword evidence="3" id="KW-0997">Cell inner membrane</keyword>
<dbReference type="GO" id="GO:0017038">
    <property type="term" value="P:protein import"/>
    <property type="evidence" value="ECO:0007669"/>
    <property type="project" value="TreeGrafter"/>
</dbReference>